<accession>A0A1G6IA92</accession>
<dbReference type="PROSITE" id="PS00372">
    <property type="entry name" value="PTS_EIIA_TYPE_2_HIS"/>
    <property type="match status" value="1"/>
</dbReference>
<dbReference type="OrthoDB" id="95460at2"/>
<comment type="subcellular location">
    <subcellularLocation>
        <location evidence="1">Cytoplasm</location>
    </subcellularLocation>
</comment>
<keyword evidence="6" id="KW-0598">Phosphotransferase system</keyword>
<keyword evidence="3" id="KW-0597">Phosphoprotein</keyword>
<dbReference type="GO" id="GO:0009401">
    <property type="term" value="P:phosphoenolpyruvate-dependent sugar phosphotransferase system"/>
    <property type="evidence" value="ECO:0007669"/>
    <property type="project" value="UniProtKB-KW"/>
</dbReference>
<dbReference type="InterPro" id="IPR051541">
    <property type="entry name" value="PTS_SugarTrans_NitroReg"/>
</dbReference>
<dbReference type="InterPro" id="IPR004715">
    <property type="entry name" value="PTS_IIA_fruc"/>
</dbReference>
<evidence type="ECO:0000256" key="4">
    <source>
        <dbReference type="ARBA" id="ARBA00022597"/>
    </source>
</evidence>
<dbReference type="EMBL" id="FMZA01000002">
    <property type="protein sequence ID" value="SDC03350.1"/>
    <property type="molecule type" value="Genomic_DNA"/>
</dbReference>
<dbReference type="FunFam" id="3.40.930.10:FF:000009">
    <property type="entry name" value="PTS system, fructose specific IIABC component"/>
    <property type="match status" value="1"/>
</dbReference>
<dbReference type="GO" id="GO:0016020">
    <property type="term" value="C:membrane"/>
    <property type="evidence" value="ECO:0007669"/>
    <property type="project" value="InterPro"/>
</dbReference>
<gene>
    <name evidence="8" type="ORF">SAMN04488112_102135</name>
</gene>
<dbReference type="PROSITE" id="PS51094">
    <property type="entry name" value="PTS_EIIA_TYPE_2"/>
    <property type="match status" value="1"/>
</dbReference>
<dbReference type="Proteomes" id="UP000199387">
    <property type="component" value="Unassembled WGS sequence"/>
</dbReference>
<keyword evidence="2" id="KW-0813">Transport</keyword>
<keyword evidence="9" id="KW-1185">Reference proteome</keyword>
<name>A0A1G6IA92_9BACL</name>
<dbReference type="InterPro" id="IPR016152">
    <property type="entry name" value="PTrfase/Anion_transptr"/>
</dbReference>
<evidence type="ECO:0000256" key="1">
    <source>
        <dbReference type="ARBA" id="ARBA00004496"/>
    </source>
</evidence>
<dbReference type="AlphaFoldDB" id="A0A1G6IA92"/>
<reference evidence="8 9" key="1">
    <citation type="submission" date="2016-10" db="EMBL/GenBank/DDBJ databases">
        <authorList>
            <person name="de Groot N.N."/>
        </authorList>
    </citation>
    <scope>NUCLEOTIDE SEQUENCE [LARGE SCALE GENOMIC DNA]</scope>
    <source>
        <strain evidence="8 9">DSM 45514</strain>
    </source>
</reference>
<dbReference type="Pfam" id="PF00359">
    <property type="entry name" value="PTS_EIIA_2"/>
    <property type="match status" value="1"/>
</dbReference>
<evidence type="ECO:0000256" key="5">
    <source>
        <dbReference type="ARBA" id="ARBA00022679"/>
    </source>
</evidence>
<keyword evidence="5" id="KW-0808">Transferase</keyword>
<dbReference type="PANTHER" id="PTHR47738">
    <property type="entry name" value="PTS SYSTEM FRUCTOSE-LIKE EIIA COMPONENT-RELATED"/>
    <property type="match status" value="1"/>
</dbReference>
<dbReference type="InterPro" id="IPR002178">
    <property type="entry name" value="PTS_EIIA_type-2_dom"/>
</dbReference>
<protein>
    <submittedName>
        <fullName evidence="8">PTS system, nitrogen regulatory IIA component</fullName>
    </submittedName>
</protein>
<dbReference type="GO" id="GO:0008982">
    <property type="term" value="F:protein-N(PI)-phosphohistidine-sugar phosphotransferase activity"/>
    <property type="evidence" value="ECO:0007669"/>
    <property type="project" value="InterPro"/>
</dbReference>
<dbReference type="NCBIfam" id="TIGR00848">
    <property type="entry name" value="fruA"/>
    <property type="match status" value="1"/>
</dbReference>
<evidence type="ECO:0000313" key="8">
    <source>
        <dbReference type="EMBL" id="SDC03350.1"/>
    </source>
</evidence>
<dbReference type="SUPFAM" id="SSF55804">
    <property type="entry name" value="Phoshotransferase/anion transport protein"/>
    <property type="match status" value="1"/>
</dbReference>
<proteinExistence type="predicted"/>
<evidence type="ECO:0000256" key="6">
    <source>
        <dbReference type="ARBA" id="ARBA00022683"/>
    </source>
</evidence>
<evidence type="ECO:0000313" key="9">
    <source>
        <dbReference type="Proteomes" id="UP000199387"/>
    </source>
</evidence>
<keyword evidence="4" id="KW-0762">Sugar transport</keyword>
<dbReference type="CDD" id="cd00211">
    <property type="entry name" value="PTS_IIA_fru"/>
    <property type="match status" value="1"/>
</dbReference>
<organism evidence="8 9">
    <name type="scientific">Melghirimyces thermohalophilus</name>
    <dbReference type="NCBI Taxonomy" id="1236220"/>
    <lineage>
        <taxon>Bacteria</taxon>
        <taxon>Bacillati</taxon>
        <taxon>Bacillota</taxon>
        <taxon>Bacilli</taxon>
        <taxon>Bacillales</taxon>
        <taxon>Thermoactinomycetaceae</taxon>
        <taxon>Melghirimyces</taxon>
    </lineage>
</organism>
<dbReference type="Gene3D" id="3.40.930.10">
    <property type="entry name" value="Mannitol-specific EII, Chain A"/>
    <property type="match status" value="1"/>
</dbReference>
<evidence type="ECO:0000256" key="3">
    <source>
        <dbReference type="ARBA" id="ARBA00022553"/>
    </source>
</evidence>
<evidence type="ECO:0000259" key="7">
    <source>
        <dbReference type="PROSITE" id="PS51094"/>
    </source>
</evidence>
<sequence length="150" mass="16902">MKLSDLLTDDLMVLQLKGNNREEVMDELLDRLDETGALSDRDQFRRDLYAREEHGSTGIGFGIAIPHGKSAGVDQPRVAFGRKPSGVDWNSIDGEPARLVFMIAVPEEQAGDEHLRILQLLSRKLIDETFRQALLEADNRDKIKTLIESM</sequence>
<feature type="domain" description="PTS EIIA type-2" evidence="7">
    <location>
        <begin position="5"/>
        <end position="150"/>
    </location>
</feature>
<evidence type="ECO:0000256" key="2">
    <source>
        <dbReference type="ARBA" id="ARBA00022448"/>
    </source>
</evidence>
<dbReference type="PANTHER" id="PTHR47738:SF2">
    <property type="entry name" value="PTS SYSTEM FRUCTOSE-LIKE EIIA COMPONENT"/>
    <property type="match status" value="1"/>
</dbReference>
<dbReference type="STRING" id="1236220.SAMN04488112_102135"/>
<dbReference type="GO" id="GO:0005737">
    <property type="term" value="C:cytoplasm"/>
    <property type="evidence" value="ECO:0007669"/>
    <property type="project" value="UniProtKB-SubCell"/>
</dbReference>